<evidence type="ECO:0000313" key="1">
    <source>
        <dbReference type="EMBL" id="KAJ4703392.1"/>
    </source>
</evidence>
<accession>A0ACC1WXQ6</accession>
<organism evidence="1 2">
    <name type="scientific">Melia azedarach</name>
    <name type="common">Chinaberry tree</name>
    <dbReference type="NCBI Taxonomy" id="155640"/>
    <lineage>
        <taxon>Eukaryota</taxon>
        <taxon>Viridiplantae</taxon>
        <taxon>Streptophyta</taxon>
        <taxon>Embryophyta</taxon>
        <taxon>Tracheophyta</taxon>
        <taxon>Spermatophyta</taxon>
        <taxon>Magnoliopsida</taxon>
        <taxon>eudicotyledons</taxon>
        <taxon>Gunneridae</taxon>
        <taxon>Pentapetalae</taxon>
        <taxon>rosids</taxon>
        <taxon>malvids</taxon>
        <taxon>Sapindales</taxon>
        <taxon>Meliaceae</taxon>
        <taxon>Melia</taxon>
    </lineage>
</organism>
<dbReference type="EMBL" id="CM051406">
    <property type="protein sequence ID" value="KAJ4703392.1"/>
    <property type="molecule type" value="Genomic_DNA"/>
</dbReference>
<name>A0ACC1WXQ6_MELAZ</name>
<evidence type="ECO:0000313" key="2">
    <source>
        <dbReference type="Proteomes" id="UP001164539"/>
    </source>
</evidence>
<gene>
    <name evidence="1" type="ORF">OWV82_023305</name>
</gene>
<comment type="caution">
    <text evidence="1">The sequence shown here is derived from an EMBL/GenBank/DDBJ whole genome shotgun (WGS) entry which is preliminary data.</text>
</comment>
<reference evidence="1 2" key="1">
    <citation type="journal article" date="2023" name="Science">
        <title>Complex scaffold remodeling in plant triterpene biosynthesis.</title>
        <authorList>
            <person name="De La Pena R."/>
            <person name="Hodgson H."/>
            <person name="Liu J.C."/>
            <person name="Stephenson M.J."/>
            <person name="Martin A.C."/>
            <person name="Owen C."/>
            <person name="Harkess A."/>
            <person name="Leebens-Mack J."/>
            <person name="Jimenez L.E."/>
            <person name="Osbourn A."/>
            <person name="Sattely E.S."/>
        </authorList>
    </citation>
    <scope>NUCLEOTIDE SEQUENCE [LARGE SCALE GENOMIC DNA]</scope>
    <source>
        <strain evidence="2">cv. JPN11</strain>
        <tissue evidence="1">Leaf</tissue>
    </source>
</reference>
<dbReference type="Proteomes" id="UP001164539">
    <property type="component" value="Chromosome 13"/>
</dbReference>
<protein>
    <submittedName>
        <fullName evidence="1">Beta-galactosidase</fullName>
    </submittedName>
</protein>
<sequence>MGISKNYIAYVLLVILFLQSSCIETGLSATVTYDHRALVIDGKRRVLQSGSIHYPRSTPEVWPELIRKSKEGGLDVIETYVFWNYHEPVRGQYYFGGRFDLVRFVKTVQEAGLLVHLRIGPYACAEWNYGGFPVWLHFIPGIKFRTTNNLFKNEMKRFLAKIVDLMKQENLFASQGGPIILAQVENEYGNVEWAYGVDGELYVKWAAETAVSLNTTVPWVMCQQVDAPDPIINTCNGFYCDGFTPNSPSKPIMWTENYSGWFLSFGYAIPFRPVEDLAFAVARFFETGGTFQNYYMYFGGTNFGRTAGGPLVATSYDYDAPIDEYGFIRQPKWGHLRDLHKAIKLCEEYLIISDPTHQQLGVNLEAHIYYKSSKDCAAFLANYDSSLDANVTFNGNVYFLPAWSVSILPDCKNVVFNTAKVVSQRNIGDHSFTQKTNVNELLLESSAWSWYKEKVGISGNNSFVKPGLLEQINTTKDTSDFLWYTTSINIMPGQEKEILLNIESLGHAALVYLNKKLVGFGYGNHDFANFSINEKLNLKEGNNTLDLLSMMVGLQNYGPWFDVAEAGIYSVVLIDLKNGKNDLSLGEWTYQIGVEGEYLGLDKVSLANSSLWTQGSNLPVSKSLIWYKVTFLAPEGMGPLALNVASMGKGQAWVNGQSIGRYWSAYLSPSTGCTEKCDYRGSYDPSKCQKSCGQPAQTLYHIPRTWVHPGENLLVLHEELGGDPSNISLLTKTGQDICSFVSEADPPPVDSWKTNLEFMSKRPEVKLACERGWRIAAVNFASFGTPEGNCGSFHPGACHVDVSSLVQKVCIGQVECSIPVSSANLGNACPGVIKSLAVEAHCSE</sequence>
<keyword evidence="2" id="KW-1185">Reference proteome</keyword>
<proteinExistence type="predicted"/>